<protein>
    <recommendedName>
        <fullName evidence="7">Ion transport domain-containing protein</fullName>
    </recommendedName>
</protein>
<feature type="transmembrane region" description="Helical" evidence="6">
    <location>
        <begin position="355"/>
        <end position="377"/>
    </location>
</feature>
<feature type="compositionally biased region" description="Acidic residues" evidence="5">
    <location>
        <begin position="2200"/>
        <end position="2221"/>
    </location>
</feature>
<feature type="transmembrane region" description="Helical" evidence="6">
    <location>
        <begin position="509"/>
        <end position="526"/>
    </location>
</feature>
<feature type="compositionally biased region" description="Polar residues" evidence="5">
    <location>
        <begin position="1955"/>
        <end position="1968"/>
    </location>
</feature>
<keyword evidence="2 6" id="KW-0812">Transmembrane</keyword>
<dbReference type="EMBL" id="NJHN03000017">
    <property type="protein sequence ID" value="KAH9425856.1"/>
    <property type="molecule type" value="Genomic_DNA"/>
</dbReference>
<dbReference type="PANTHER" id="PTHR46141:SF1">
    <property type="entry name" value="SODIUM LEAK CHANNEL NALCN"/>
    <property type="match status" value="1"/>
</dbReference>
<evidence type="ECO:0000256" key="5">
    <source>
        <dbReference type="SAM" id="MobiDB-lite"/>
    </source>
</evidence>
<feature type="compositionally biased region" description="Polar residues" evidence="5">
    <location>
        <begin position="2182"/>
        <end position="2192"/>
    </location>
</feature>
<feature type="compositionally biased region" description="Low complexity" evidence="5">
    <location>
        <begin position="1839"/>
        <end position="1856"/>
    </location>
</feature>
<evidence type="ECO:0000313" key="8">
    <source>
        <dbReference type="EMBL" id="KAH9425856.1"/>
    </source>
</evidence>
<feature type="transmembrane region" description="Helical" evidence="6">
    <location>
        <begin position="474"/>
        <end position="497"/>
    </location>
</feature>
<proteinExistence type="predicted"/>
<dbReference type="InterPro" id="IPR027359">
    <property type="entry name" value="Volt_channel_dom_sf"/>
</dbReference>
<feature type="transmembrane region" description="Helical" evidence="6">
    <location>
        <begin position="1076"/>
        <end position="1095"/>
    </location>
</feature>
<dbReference type="Pfam" id="PF00520">
    <property type="entry name" value="Ion_trans"/>
    <property type="match status" value="5"/>
</dbReference>
<feature type="region of interest" description="Disordered" evidence="5">
    <location>
        <begin position="1897"/>
        <end position="1968"/>
    </location>
</feature>
<organism evidence="8 9">
    <name type="scientific">Dermatophagoides pteronyssinus</name>
    <name type="common">European house dust mite</name>
    <dbReference type="NCBI Taxonomy" id="6956"/>
    <lineage>
        <taxon>Eukaryota</taxon>
        <taxon>Metazoa</taxon>
        <taxon>Ecdysozoa</taxon>
        <taxon>Arthropoda</taxon>
        <taxon>Chelicerata</taxon>
        <taxon>Arachnida</taxon>
        <taxon>Acari</taxon>
        <taxon>Acariformes</taxon>
        <taxon>Sarcoptiformes</taxon>
        <taxon>Astigmata</taxon>
        <taxon>Psoroptidia</taxon>
        <taxon>Analgoidea</taxon>
        <taxon>Pyroglyphidae</taxon>
        <taxon>Dermatophagoidinae</taxon>
        <taxon>Dermatophagoides</taxon>
    </lineage>
</organism>
<feature type="transmembrane region" description="Helical" evidence="6">
    <location>
        <begin position="1537"/>
        <end position="1559"/>
    </location>
</feature>
<feature type="domain" description="Ion transport" evidence="7">
    <location>
        <begin position="1291"/>
        <end position="1363"/>
    </location>
</feature>
<feature type="transmembrane region" description="Helical" evidence="6">
    <location>
        <begin position="131"/>
        <end position="151"/>
    </location>
</feature>
<feature type="region of interest" description="Disordered" evidence="5">
    <location>
        <begin position="2158"/>
        <end position="2271"/>
    </location>
</feature>
<dbReference type="Gene3D" id="1.10.287.70">
    <property type="match status" value="5"/>
</dbReference>
<keyword evidence="4 6" id="KW-0472">Membrane</keyword>
<evidence type="ECO:0000256" key="3">
    <source>
        <dbReference type="ARBA" id="ARBA00022989"/>
    </source>
</evidence>
<dbReference type="Gene3D" id="1.10.238.10">
    <property type="entry name" value="EF-hand"/>
    <property type="match status" value="1"/>
</dbReference>
<feature type="domain" description="Ion transport" evidence="7">
    <location>
        <begin position="439"/>
        <end position="660"/>
    </location>
</feature>
<feature type="compositionally biased region" description="Low complexity" evidence="5">
    <location>
        <begin position="2247"/>
        <end position="2261"/>
    </location>
</feature>
<dbReference type="InterPro" id="IPR028823">
    <property type="entry name" value="NALCN"/>
</dbReference>
<feature type="compositionally biased region" description="Low complexity" evidence="5">
    <location>
        <begin position="2105"/>
        <end position="2116"/>
    </location>
</feature>
<keyword evidence="9" id="KW-1185">Reference proteome</keyword>
<feature type="compositionally biased region" description="Low complexity" evidence="5">
    <location>
        <begin position="918"/>
        <end position="929"/>
    </location>
</feature>
<feature type="compositionally biased region" description="Polar residues" evidence="5">
    <location>
        <begin position="2233"/>
        <end position="2246"/>
    </location>
</feature>
<feature type="region of interest" description="Disordered" evidence="5">
    <location>
        <begin position="904"/>
        <end position="933"/>
    </location>
</feature>
<keyword evidence="3 6" id="KW-1133">Transmembrane helix</keyword>
<feature type="transmembrane region" description="Helical" evidence="6">
    <location>
        <begin position="1446"/>
        <end position="1465"/>
    </location>
</feature>
<feature type="compositionally biased region" description="Low complexity" evidence="5">
    <location>
        <begin position="2162"/>
        <end position="2175"/>
    </location>
</feature>
<evidence type="ECO:0000256" key="4">
    <source>
        <dbReference type="ARBA" id="ARBA00023136"/>
    </source>
</evidence>
<feature type="transmembrane region" description="Helical" evidence="6">
    <location>
        <begin position="1107"/>
        <end position="1129"/>
    </location>
</feature>
<comment type="caution">
    <text evidence="8">The sequence shown here is derived from an EMBL/GenBank/DDBJ whole genome shotgun (WGS) entry which is preliminary data.</text>
</comment>
<feature type="transmembrane region" description="Helical" evidence="6">
    <location>
        <begin position="1177"/>
        <end position="1204"/>
    </location>
</feature>
<feature type="transmembrane region" description="Helical" evidence="6">
    <location>
        <begin position="1501"/>
        <end position="1517"/>
    </location>
</feature>
<gene>
    <name evidence="8" type="ORF">DERP_005075</name>
</gene>
<feature type="domain" description="Ion transport" evidence="7">
    <location>
        <begin position="1412"/>
        <end position="1658"/>
    </location>
</feature>
<evidence type="ECO:0000256" key="6">
    <source>
        <dbReference type="SAM" id="Phobius"/>
    </source>
</evidence>
<reference evidence="8 9" key="2">
    <citation type="journal article" date="2022" name="Mol. Biol. Evol.">
        <title>Comparative Genomics Reveals Insights into the Divergent Evolution of Astigmatic Mites and Household Pest Adaptations.</title>
        <authorList>
            <person name="Xiong Q."/>
            <person name="Wan A.T."/>
            <person name="Liu X."/>
            <person name="Fung C.S."/>
            <person name="Xiao X."/>
            <person name="Malainual N."/>
            <person name="Hou J."/>
            <person name="Wang L."/>
            <person name="Wang M."/>
            <person name="Yang K.Y."/>
            <person name="Cui Y."/>
            <person name="Leung E.L."/>
            <person name="Nong W."/>
            <person name="Shin S.K."/>
            <person name="Au S.W."/>
            <person name="Jeong K.Y."/>
            <person name="Chew F.T."/>
            <person name="Hui J.H."/>
            <person name="Leung T.F."/>
            <person name="Tungtrongchitr A."/>
            <person name="Zhong N."/>
            <person name="Liu Z."/>
            <person name="Tsui S.K."/>
        </authorList>
    </citation>
    <scope>NUCLEOTIDE SEQUENCE [LARGE SCALE GENOMIC DNA]</scope>
    <source>
        <strain evidence="8">Derp</strain>
    </source>
</reference>
<feature type="region of interest" description="Disordered" evidence="5">
    <location>
        <begin position="1839"/>
        <end position="1864"/>
    </location>
</feature>
<comment type="subcellular location">
    <subcellularLocation>
        <location evidence="1">Membrane</location>
        <topology evidence="1">Multi-pass membrane protein</topology>
    </subcellularLocation>
</comment>
<name>A0ABQ8JTB0_DERPT</name>
<feature type="domain" description="Ion transport" evidence="7">
    <location>
        <begin position="104"/>
        <end position="387"/>
    </location>
</feature>
<reference evidence="8 9" key="1">
    <citation type="journal article" date="2018" name="J. Allergy Clin. Immunol.">
        <title>High-quality assembly of Dermatophagoides pteronyssinus genome and transcriptome reveals a wide range of novel allergens.</title>
        <authorList>
            <person name="Liu X.Y."/>
            <person name="Yang K.Y."/>
            <person name="Wang M.Q."/>
            <person name="Kwok J.S."/>
            <person name="Zeng X."/>
            <person name="Yang Z."/>
            <person name="Xiao X.J."/>
            <person name="Lau C.P."/>
            <person name="Li Y."/>
            <person name="Huang Z.M."/>
            <person name="Ba J.G."/>
            <person name="Yim A.K."/>
            <person name="Ouyang C.Y."/>
            <person name="Ngai S.M."/>
            <person name="Chan T.F."/>
            <person name="Leung E.L."/>
            <person name="Liu L."/>
            <person name="Liu Z.G."/>
            <person name="Tsui S.K."/>
        </authorList>
    </citation>
    <scope>NUCLEOTIDE SEQUENCE [LARGE SCALE GENOMIC DNA]</scope>
    <source>
        <strain evidence="8">Derp</strain>
    </source>
</reference>
<feature type="transmembrane region" description="Helical" evidence="6">
    <location>
        <begin position="1335"/>
        <end position="1358"/>
    </location>
</feature>
<feature type="region of interest" description="Disordered" evidence="5">
    <location>
        <begin position="42"/>
        <end position="61"/>
    </location>
</feature>
<feature type="transmembrane region" description="Helical" evidence="6">
    <location>
        <begin position="1041"/>
        <end position="1064"/>
    </location>
</feature>
<accession>A0ABQ8JTB0</accession>
<feature type="transmembrane region" description="Helical" evidence="6">
    <location>
        <begin position="1621"/>
        <end position="1647"/>
    </location>
</feature>
<feature type="transmembrane region" description="Helical" evidence="6">
    <location>
        <begin position="1477"/>
        <end position="1495"/>
    </location>
</feature>
<feature type="region of interest" description="Disordered" evidence="5">
    <location>
        <begin position="2031"/>
        <end position="2118"/>
    </location>
</feature>
<dbReference type="Gene3D" id="1.20.120.350">
    <property type="entry name" value="Voltage-gated potassium channels. Chain C"/>
    <property type="match status" value="4"/>
</dbReference>
<sequence length="2381" mass="265404">MLGRKQSLRQTVTSGLATTAANIMGTGPPVVIGNLGVNVGPGGGSSSQGNTTSGPGGGIGMIQDGPSSGVGGIIGGLGGLGMAGELEECIRARTLWWESQLVRRFMRFCALLSLVSVSMNTPYTFSQMPSLLYITFVIDILVTFAFSIEFISKVRIRGARTYFHDRWSQFDITMLICLICSLILHIFEITGYVEEFSPLSMIRAPRPLIMVRVVRVFLSFSMPRARITQIFLRSSQQIYNVTLFFVFFMSLFGLLGVQFFSSLNHHCVLIDNYTEFFQPSIHMLAIPDTYCSPEDSHGHQCPPEMVCVEIHNSSGYAGFDNLAHALFTVYQSASQEGWSHVMYQAMDSLDFFRSAIYFVTLIFFLAWLVKNVFIAVITETFNEIRVQFQQMWGERAQIVTQTIQLVLVGDDKWKLVQLTDSDARTRAPHLIRHLLGTASFQIFVMVMIVVNAIINASIKFDHSGKSRDDYYRTIYPSEVFFTIFFDIEVMAKIWCYGLRTYVRRSLHKLELLLAIGSSIHVLPPLYMTSPLVYFQVLRIVRLIKASPVLEDFVYKIFGPGKKLGSLIIFTMCLLIVTSSISMQLFCCFPGYNKFQSFPEAFMSMFQILTQEGWTEVMNETILRSGAKIGPLVAIYFILYHLFVSLIVLSLFVAVILDNLELDEDIKKVKQLKAREQSAGYNEELPLRLRLFESFPDSPQMTRLHKQANEFNIPKVRDSFMRAFIDSTNATSTVISATAVPSGAGTVTATVTSTITGTGLPAAATATGTGTFAQNLSNSNFTTLPSSSIMMTAAQGVGGGGGAINRPMIMTAAGNLTASNKPMLPSLCSSGGTSIGGLFFSTRKQSSIKLLSPVSKGRHSSPLLRRVQVACIVSDSNNQRLLLNDTSVVGIPVVSGGVASGGAGTTTATTSGGGGGFTRHGVGSHGVSSRGMRRSVRGNLKEEVGTEESHSGTGNGPLVRGQDFDFKMLQRKQKQAEMRRTQRESDLRENHPFFDTPLLIVGRESRFRMICQSIVSAKYDPHVRDPVTGKERKMRYKGAHELLGLVPYCDWIMIIVTTVSCASMMCETGEHRITNTPILVIAEYTFVFAMAIELLLKTLAYGLLFTPNAYLANVAGVMDFLIFGISVLFLCLLPEQVPPQSWQQTLYVMRCIRPLRIFSLVPHMRKVVYELCRGVKEIALVSVLLIVLLFVFASVGVHMFGGLLARCNDPCIKTREQCVGVFMRQVHVTRMKLANQNEKMPSILVPRVWSNPRNFNFDSISKALLTLFEMLSLEGYNDYRDIIIDQTGIVSQANPRRFNFDSLGNGILALFEVLSFKGWLDIRDVILARLTPLHAIYIHVFVFLGCMIGLTLFVGVVIANYGENKGTALLTVDQRRWCDLKKRLKIAQPLHLPPRPDHHRARAIIYDITQHIIFKRTIAILVLINSALLCVSWDINMEHTKPLANVSAALTCVFVFEVFMKMIAFTPRGYWQSRRNRYDLFVTVLGVLWLILHFTFSNKASNAFGFIVVILRFFTITGKHATLKMLMLTVAVSVYKSFFIIMGLFLLILCYALTGVILFGSVKFGENISRHANFRTAITGVITLFRIVTGEDWNKIMHDAMLSPPFCTPSGDNFWTTDCGNYYASLAFFCSFYVCITYIVLNLLVAIIMENFSLFYSNEEDALLSYADIRNFQNTWNLVDIQQRGMIPVSRVKFVLRLLKGRLEVDPNKDRLLFKHMCHEMERLHNGEDVTFHDVLNMLSYRSVDIRKSLQLEELLAREELEFLIEEEVAKQTIRAWLDQCLRRIKKERQQQSLIHSLRATNEPSMGQSSFFGLGTTVTDLNNDPYGLGGDQMQLKPLAEQLAHQQQQQDALAQANQTDDEQTKRDDAAYQRLMIKSRYGDVKIPSFGPKFPMDNTADASKSLWDPDEFGGSSGTKRPHGSAHKADVVAAHPPTPHPQPHQHKRVEFRHVEERSKQQQNPSPSTSGQATMITSPVNKTLLTAHDSLNIDKDLESVHPIISPTTPTTGSTSIQSTTITTTTATKLTSTLAKGKQIEKLKIPSSDPNETDIHHHPHTHQHSGLLKTAMHQRSIKQVKLPPASPSDGDHHHHRPDNSLQHGKDGTPKHQSTTSSQQQQQQMPVRRFLSLHSYPPTSLSGDQSAQQHQKPIKQVNIVIPATTSTTKQQSLPSSQHQQLQSLDEESSIGNNGKTITDQESGHLIDNDDDEAHDDGDSDDDDDDDDNDGSNGKQRRKSKTQIITDLQQPSVGPSSMTSTTNTVTMATSGGLPLSSYSTTATKTTKTTDQFRMDSDSIESNTESTSLNIQKSNVNIQQQQQHSSLKTTQQPSSVVTKMNGTNKIRSSSSSSSGTTMIPVTTSSSTTTTTTLRAQILVNEVHDWWLLHLN</sequence>
<feature type="transmembrane region" description="Helical" evidence="6">
    <location>
        <begin position="172"/>
        <end position="193"/>
    </location>
</feature>
<evidence type="ECO:0000313" key="9">
    <source>
        <dbReference type="Proteomes" id="UP000887458"/>
    </source>
</evidence>
<feature type="transmembrane region" description="Helical" evidence="6">
    <location>
        <begin position="434"/>
        <end position="454"/>
    </location>
</feature>
<dbReference type="SUPFAM" id="SSF81324">
    <property type="entry name" value="Voltage-gated potassium channels"/>
    <property type="match status" value="4"/>
</dbReference>
<dbReference type="PANTHER" id="PTHR46141">
    <property type="entry name" value="SODIUM LEAK CHANNEL NON-SELECTIVE PROTEIN"/>
    <property type="match status" value="1"/>
</dbReference>
<feature type="transmembrane region" description="Helical" evidence="6">
    <location>
        <begin position="238"/>
        <end position="260"/>
    </location>
</feature>
<evidence type="ECO:0000256" key="1">
    <source>
        <dbReference type="ARBA" id="ARBA00004141"/>
    </source>
</evidence>
<evidence type="ECO:0000256" key="2">
    <source>
        <dbReference type="ARBA" id="ARBA00022692"/>
    </source>
</evidence>
<feature type="region of interest" description="Disordered" evidence="5">
    <location>
        <begin position="2332"/>
        <end position="2355"/>
    </location>
</feature>
<feature type="transmembrane region" description="Helical" evidence="6">
    <location>
        <begin position="566"/>
        <end position="591"/>
    </location>
</feature>
<evidence type="ECO:0000259" key="7">
    <source>
        <dbReference type="Pfam" id="PF00520"/>
    </source>
</evidence>
<dbReference type="InterPro" id="IPR005821">
    <property type="entry name" value="Ion_trans_dom"/>
</dbReference>
<dbReference type="Proteomes" id="UP000887458">
    <property type="component" value="Unassembled WGS sequence"/>
</dbReference>
<feature type="domain" description="Ion transport" evidence="7">
    <location>
        <begin position="1046"/>
        <end position="1278"/>
    </location>
</feature>
<feature type="transmembrane region" description="Helical" evidence="6">
    <location>
        <begin position="632"/>
        <end position="656"/>
    </location>
</feature>